<sequence>MNHTLLQNSFRLDPPPDNDFIASQRVFSGPATYPTEEEEQHRRVGSLSHSLAQPVSLPVSNGFKYSTQHTTVQDVPFPTSPGLLGSPLDSCNSGSSSTSPISASSLAFASLSNVFSHNVTSTESFPPVPASAYSHSTGFSWNERTPDFRHRVPALHPPAGMSTSLESQAAAAPVNPTLIGRGEAGFPAYTVGRGSFASPHSSFNDMSRYPHYTTTPRALDNSIDRAANTIYSQSGNSLLERSQRSAHAVTDAPPFHSTNVIHSIVTPSHSIKPEIQARIHKGFFQVDQKWTCYRRNYFSLSCSFSLPGWAPNTPLYIQLPNHTTEPIHSFSMSISAIVNAQDGEVRELVQHTPKRDKQSETRPGKVTLQPQPVPSLLGHGSATGLCLGTSSRSVNMSMDFGSPYATVGQSSQPPTQHTFERIQFQRATANNGKRRAQQQYYNLVVELYAEVPSPLGSTADTQWVKIARRISEPMVVRGRSPGHYKDGRRDSSTSMGPDGRTGGSEDGKGGAVLPSGIGHGARSNLPLMSYDHSRRGGSHYGRSDYRQMAPIDHPSLNDSPLISSSSSSAVEFPFLNDPMEPMEGVPSGSYPEQAFSSSSEDRRSECQFAFAGPSAMFNYDALSHNRDHTEASFRDSFDSVAAALQDDRVDPRRLKRSHRDIHTIFDGPYNRLDARASSRRLCA</sequence>
<dbReference type="PANTHER" id="PTHR35144:SF2">
    <property type="entry name" value="MEIOSIS-SPECIFIC TRANSCRIPTION FACTOR NDT80"/>
    <property type="match status" value="1"/>
</dbReference>
<feature type="compositionally biased region" description="Basic and acidic residues" evidence="3">
    <location>
        <begin position="349"/>
        <end position="363"/>
    </location>
</feature>
<name>A0A443HU79_BYSSP</name>
<reference evidence="5 6" key="1">
    <citation type="journal article" date="2018" name="Front. Microbiol.">
        <title>Genomic and genetic insights into a cosmopolitan fungus, Paecilomyces variotii (Eurotiales).</title>
        <authorList>
            <person name="Urquhart A.S."/>
            <person name="Mondo S.J."/>
            <person name="Makela M.R."/>
            <person name="Hane J.K."/>
            <person name="Wiebenga A."/>
            <person name="He G."/>
            <person name="Mihaltcheva S."/>
            <person name="Pangilinan J."/>
            <person name="Lipzen A."/>
            <person name="Barry K."/>
            <person name="de Vries R.P."/>
            <person name="Grigoriev I.V."/>
            <person name="Idnurm A."/>
        </authorList>
    </citation>
    <scope>NUCLEOTIDE SEQUENCE [LARGE SCALE GENOMIC DNA]</scope>
    <source>
        <strain evidence="5 6">CBS 101075</strain>
    </source>
</reference>
<evidence type="ECO:0000256" key="1">
    <source>
        <dbReference type="ARBA" id="ARBA00023125"/>
    </source>
</evidence>
<dbReference type="GeneID" id="39595858"/>
<dbReference type="InterPro" id="IPR024061">
    <property type="entry name" value="NDT80_DNA-bd_dom"/>
</dbReference>
<feature type="region of interest" description="Disordered" evidence="3">
    <location>
        <begin position="474"/>
        <end position="528"/>
    </location>
</feature>
<dbReference type="PANTHER" id="PTHR35144">
    <property type="entry name" value="MEIOSIS-SPECIFIC TRANSCRIPTION FACTOR NDT80"/>
    <property type="match status" value="1"/>
</dbReference>
<dbReference type="SUPFAM" id="SSF49417">
    <property type="entry name" value="p53-like transcription factors"/>
    <property type="match status" value="1"/>
</dbReference>
<proteinExistence type="predicted"/>
<dbReference type="RefSeq" id="XP_028485008.1">
    <property type="nucleotide sequence ID" value="XM_028626581.1"/>
</dbReference>
<evidence type="ECO:0000256" key="2">
    <source>
        <dbReference type="PROSITE-ProRule" id="PRU00850"/>
    </source>
</evidence>
<dbReference type="Proteomes" id="UP000283841">
    <property type="component" value="Unassembled WGS sequence"/>
</dbReference>
<dbReference type="GO" id="GO:0045944">
    <property type="term" value="P:positive regulation of transcription by RNA polymerase II"/>
    <property type="evidence" value="ECO:0007669"/>
    <property type="project" value="TreeGrafter"/>
</dbReference>
<dbReference type="InterPro" id="IPR008967">
    <property type="entry name" value="p53-like_TF_DNA-bd_sf"/>
</dbReference>
<dbReference type="EMBL" id="RCNU01000005">
    <property type="protein sequence ID" value="RWQ95363.1"/>
    <property type="molecule type" value="Genomic_DNA"/>
</dbReference>
<dbReference type="InterPro" id="IPR037141">
    <property type="entry name" value="NDT80_DNA-bd_dom_sf"/>
</dbReference>
<organism evidence="5 6">
    <name type="scientific">Byssochlamys spectabilis</name>
    <name type="common">Paecilomyces variotii</name>
    <dbReference type="NCBI Taxonomy" id="264951"/>
    <lineage>
        <taxon>Eukaryota</taxon>
        <taxon>Fungi</taxon>
        <taxon>Dikarya</taxon>
        <taxon>Ascomycota</taxon>
        <taxon>Pezizomycotina</taxon>
        <taxon>Eurotiomycetes</taxon>
        <taxon>Eurotiomycetidae</taxon>
        <taxon>Eurotiales</taxon>
        <taxon>Thermoascaceae</taxon>
        <taxon>Paecilomyces</taxon>
    </lineage>
</organism>
<dbReference type="GO" id="GO:0051321">
    <property type="term" value="P:meiotic cell cycle"/>
    <property type="evidence" value="ECO:0007669"/>
    <property type="project" value="TreeGrafter"/>
</dbReference>
<dbReference type="AlphaFoldDB" id="A0A443HU79"/>
<keyword evidence="1 2" id="KW-0238">DNA-binding</keyword>
<protein>
    <recommendedName>
        <fullName evidence="4">NDT80 domain-containing protein</fullName>
    </recommendedName>
</protein>
<dbReference type="VEuPathDB" id="FungiDB:C8Q69DRAFT_250446"/>
<evidence type="ECO:0000313" key="5">
    <source>
        <dbReference type="EMBL" id="RWQ95363.1"/>
    </source>
</evidence>
<keyword evidence="6" id="KW-1185">Reference proteome</keyword>
<feature type="domain" description="NDT80" evidence="4">
    <location>
        <begin position="213"/>
        <end position="488"/>
    </location>
</feature>
<dbReference type="PROSITE" id="PS51517">
    <property type="entry name" value="NDT80"/>
    <property type="match status" value="1"/>
</dbReference>
<dbReference type="STRING" id="264951.A0A443HU79"/>
<dbReference type="GO" id="GO:0000228">
    <property type="term" value="C:nuclear chromosome"/>
    <property type="evidence" value="ECO:0007669"/>
    <property type="project" value="TreeGrafter"/>
</dbReference>
<gene>
    <name evidence="5" type="ORF">C8Q69DRAFT_250446</name>
</gene>
<dbReference type="Pfam" id="PF05224">
    <property type="entry name" value="NDT80_PhoG"/>
    <property type="match status" value="1"/>
</dbReference>
<evidence type="ECO:0000256" key="3">
    <source>
        <dbReference type="SAM" id="MobiDB-lite"/>
    </source>
</evidence>
<evidence type="ECO:0000259" key="4">
    <source>
        <dbReference type="PROSITE" id="PS51517"/>
    </source>
</evidence>
<comment type="caution">
    <text evidence="5">The sequence shown here is derived from an EMBL/GenBank/DDBJ whole genome shotgun (WGS) entry which is preliminary data.</text>
</comment>
<dbReference type="GO" id="GO:0003700">
    <property type="term" value="F:DNA-binding transcription factor activity"/>
    <property type="evidence" value="ECO:0007669"/>
    <property type="project" value="UniProtKB-UniRule"/>
</dbReference>
<dbReference type="InterPro" id="IPR052605">
    <property type="entry name" value="Fungal_trans_regulator"/>
</dbReference>
<feature type="region of interest" description="Disordered" evidence="3">
    <location>
        <begin position="349"/>
        <end position="379"/>
    </location>
</feature>
<dbReference type="Gene3D" id="2.60.40.1390">
    <property type="entry name" value="NDT80 DNA-binding domain"/>
    <property type="match status" value="1"/>
</dbReference>
<feature type="DNA-binding region" description="NDT80" evidence="2">
    <location>
        <begin position="213"/>
        <end position="488"/>
    </location>
</feature>
<evidence type="ECO:0000313" key="6">
    <source>
        <dbReference type="Proteomes" id="UP000283841"/>
    </source>
</evidence>
<accession>A0A443HU79</accession>
<dbReference type="GO" id="GO:0003677">
    <property type="term" value="F:DNA binding"/>
    <property type="evidence" value="ECO:0007669"/>
    <property type="project" value="UniProtKB-KW"/>
</dbReference>